<proteinExistence type="predicted"/>
<keyword evidence="2" id="KW-1185">Reference proteome</keyword>
<evidence type="ECO:0000313" key="1">
    <source>
        <dbReference type="EMBL" id="VDK63347.1"/>
    </source>
</evidence>
<dbReference type="Proteomes" id="UP000271098">
    <property type="component" value="Unassembled WGS sequence"/>
</dbReference>
<dbReference type="EMBL" id="UYRT01025197">
    <property type="protein sequence ID" value="VDK63347.1"/>
    <property type="molecule type" value="Genomic_DNA"/>
</dbReference>
<dbReference type="AlphaFoldDB" id="A0A183DIJ6"/>
<gene>
    <name evidence="1" type="ORF">GPUH_LOCUS8536</name>
</gene>
<dbReference type="WBParaSite" id="GPUH_0000854701-mRNA-1">
    <property type="protein sequence ID" value="GPUH_0000854701-mRNA-1"/>
    <property type="gene ID" value="GPUH_0000854701"/>
</dbReference>
<evidence type="ECO:0000313" key="2">
    <source>
        <dbReference type="Proteomes" id="UP000271098"/>
    </source>
</evidence>
<reference evidence="3" key="1">
    <citation type="submission" date="2016-06" db="UniProtKB">
        <authorList>
            <consortium name="WormBaseParasite"/>
        </authorList>
    </citation>
    <scope>IDENTIFICATION</scope>
</reference>
<protein>
    <submittedName>
        <fullName evidence="3">Secreted protein</fullName>
    </submittedName>
</protein>
<organism evidence="3">
    <name type="scientific">Gongylonema pulchrum</name>
    <dbReference type="NCBI Taxonomy" id="637853"/>
    <lineage>
        <taxon>Eukaryota</taxon>
        <taxon>Metazoa</taxon>
        <taxon>Ecdysozoa</taxon>
        <taxon>Nematoda</taxon>
        <taxon>Chromadorea</taxon>
        <taxon>Rhabditida</taxon>
        <taxon>Spirurina</taxon>
        <taxon>Spiruromorpha</taxon>
        <taxon>Spiruroidea</taxon>
        <taxon>Gongylonematidae</taxon>
        <taxon>Gongylonema</taxon>
    </lineage>
</organism>
<evidence type="ECO:0000313" key="3">
    <source>
        <dbReference type="WBParaSite" id="GPUH_0000854701-mRNA-1"/>
    </source>
</evidence>
<accession>A0A183DIJ6</accession>
<sequence>MITNCCFAAQHLTSSVQCALGIPHNHNNTEALINVHVTLTEVPRGFQKYTDVKDWLNPHVLVRYPICQGMLVVLLLKMTRRKQNTDGKVHSD</sequence>
<name>A0A183DIJ6_9BILA</name>
<reference evidence="1 2" key="2">
    <citation type="submission" date="2018-11" db="EMBL/GenBank/DDBJ databases">
        <authorList>
            <consortium name="Pathogen Informatics"/>
        </authorList>
    </citation>
    <scope>NUCLEOTIDE SEQUENCE [LARGE SCALE GENOMIC DNA]</scope>
</reference>